<accession>A0ABS0IZB7</accession>
<dbReference type="InterPro" id="IPR030395">
    <property type="entry name" value="GP_PDE_dom"/>
</dbReference>
<evidence type="ECO:0000313" key="3">
    <source>
        <dbReference type="Proteomes" id="UP001194469"/>
    </source>
</evidence>
<feature type="domain" description="GP-PDE" evidence="1">
    <location>
        <begin position="19"/>
        <end position="296"/>
    </location>
</feature>
<dbReference type="Pfam" id="PF03009">
    <property type="entry name" value="GDPD"/>
    <property type="match status" value="1"/>
</dbReference>
<dbReference type="Gene3D" id="3.20.20.190">
    <property type="entry name" value="Phosphatidylinositol (PI) phosphodiesterase"/>
    <property type="match status" value="1"/>
</dbReference>
<dbReference type="Proteomes" id="UP001194469">
    <property type="component" value="Unassembled WGS sequence"/>
</dbReference>
<organism evidence="2 3">
    <name type="scientific">Nitratidesulfovibrio oxamicus</name>
    <dbReference type="NCBI Taxonomy" id="32016"/>
    <lineage>
        <taxon>Bacteria</taxon>
        <taxon>Pseudomonadati</taxon>
        <taxon>Thermodesulfobacteriota</taxon>
        <taxon>Desulfovibrionia</taxon>
        <taxon>Desulfovibrionales</taxon>
        <taxon>Desulfovibrionaceae</taxon>
        <taxon>Nitratidesulfovibrio</taxon>
    </lineage>
</organism>
<gene>
    <name evidence="2" type="ORF">FVW20_00160</name>
</gene>
<dbReference type="PANTHER" id="PTHR46211:SF14">
    <property type="entry name" value="GLYCEROPHOSPHODIESTER PHOSPHODIESTERASE"/>
    <property type="match status" value="1"/>
</dbReference>
<sequence>MSGATTPREGYYALREGRVLCIAHRGARSVAPENTILAAQRGLEEGADLWELDVQFTADGHLVVVHDDTLDRTTDVASRPEYAGRAPWRVCDFTLDELRGLDAGSWYQAADPHGQIASGGVTADDLALFPGLRIPTLDEALAFTADHGWRVNVEIKDMTVNADGSPGSPTYPGDEAVVRAVLERLRAHGLMERTLLSSFRHDCLRHAARMEPALALAALVEDVRPDDPVALCRELGVVAYHPGDDIVTEADVAGLRAMGVAVNVWTVNEEADMRRFIDWGVAGLITDVPLLCWGLLRERGLSA</sequence>
<protein>
    <submittedName>
        <fullName evidence="2">Glycerophosphodiester phosphodiesterase</fullName>
    </submittedName>
</protein>
<dbReference type="PROSITE" id="PS51704">
    <property type="entry name" value="GP_PDE"/>
    <property type="match status" value="1"/>
</dbReference>
<dbReference type="RefSeq" id="WP_196607770.1">
    <property type="nucleotide sequence ID" value="NZ_VRYY01000004.1"/>
</dbReference>
<evidence type="ECO:0000259" key="1">
    <source>
        <dbReference type="PROSITE" id="PS51704"/>
    </source>
</evidence>
<name>A0ABS0IZB7_9BACT</name>
<dbReference type="InterPro" id="IPR017946">
    <property type="entry name" value="PLC-like_Pdiesterase_TIM-brl"/>
</dbReference>
<keyword evidence="3" id="KW-1185">Reference proteome</keyword>
<dbReference type="PANTHER" id="PTHR46211">
    <property type="entry name" value="GLYCEROPHOSPHORYL DIESTER PHOSPHODIESTERASE"/>
    <property type="match status" value="1"/>
</dbReference>
<evidence type="ECO:0000313" key="2">
    <source>
        <dbReference type="EMBL" id="MBG3875479.1"/>
    </source>
</evidence>
<proteinExistence type="predicted"/>
<comment type="caution">
    <text evidence="2">The sequence shown here is derived from an EMBL/GenBank/DDBJ whole genome shotgun (WGS) entry which is preliminary data.</text>
</comment>
<dbReference type="EMBL" id="VRYY01000004">
    <property type="protein sequence ID" value="MBG3875479.1"/>
    <property type="molecule type" value="Genomic_DNA"/>
</dbReference>
<dbReference type="SUPFAM" id="SSF51695">
    <property type="entry name" value="PLC-like phosphodiesterases"/>
    <property type="match status" value="1"/>
</dbReference>
<reference evidence="2 3" key="1">
    <citation type="submission" date="2019-08" db="EMBL/GenBank/DDBJ databases">
        <authorList>
            <person name="Luo N."/>
        </authorList>
    </citation>
    <scope>NUCLEOTIDE SEQUENCE [LARGE SCALE GENOMIC DNA]</scope>
    <source>
        <strain evidence="2 3">NCIMB 9442</strain>
    </source>
</reference>